<evidence type="ECO:0000256" key="1">
    <source>
        <dbReference type="SAM" id="MobiDB-lite"/>
    </source>
</evidence>
<dbReference type="RefSeq" id="WP_148133312.1">
    <property type="nucleotide sequence ID" value="NZ_CP017634.1"/>
</dbReference>
<gene>
    <name evidence="2" type="ORF">DCMF_04455</name>
</gene>
<evidence type="ECO:0000313" key="3">
    <source>
        <dbReference type="Proteomes" id="UP000323521"/>
    </source>
</evidence>
<dbReference type="AlphaFoldDB" id="A0A3G1KNS3"/>
<keyword evidence="3" id="KW-1185">Reference proteome</keyword>
<evidence type="ECO:0000313" key="2">
    <source>
        <dbReference type="EMBL" id="ATW24131.1"/>
    </source>
</evidence>
<name>A0A3G1KNS3_FORW1</name>
<dbReference type="EMBL" id="CP017634">
    <property type="protein sequence ID" value="ATW24131.1"/>
    <property type="molecule type" value="Genomic_DNA"/>
</dbReference>
<dbReference type="KEGG" id="fwa:DCMF_04455"/>
<feature type="compositionally biased region" description="Low complexity" evidence="1">
    <location>
        <begin position="225"/>
        <end position="258"/>
    </location>
</feature>
<feature type="region of interest" description="Disordered" evidence="1">
    <location>
        <begin position="325"/>
        <end position="350"/>
    </location>
</feature>
<accession>A0A3G1KNS3</accession>
<dbReference type="OrthoDB" id="423960at2"/>
<protein>
    <submittedName>
        <fullName evidence="2">Uncharacterized protein</fullName>
    </submittedName>
</protein>
<feature type="compositionally biased region" description="Acidic residues" evidence="1">
    <location>
        <begin position="331"/>
        <end position="343"/>
    </location>
</feature>
<organism evidence="2 3">
    <name type="scientific">Formimonas warabiya</name>
    <dbReference type="NCBI Taxonomy" id="1761012"/>
    <lineage>
        <taxon>Bacteria</taxon>
        <taxon>Bacillati</taxon>
        <taxon>Bacillota</taxon>
        <taxon>Clostridia</taxon>
        <taxon>Eubacteriales</taxon>
        <taxon>Peptococcaceae</taxon>
        <taxon>Candidatus Formimonas</taxon>
    </lineage>
</organism>
<reference evidence="2 3" key="1">
    <citation type="submission" date="2016-10" db="EMBL/GenBank/DDBJ databases">
        <title>Complete Genome Sequence of Peptococcaceae strain DCMF.</title>
        <authorList>
            <person name="Edwards R.J."/>
            <person name="Holland S.I."/>
            <person name="Deshpande N.P."/>
            <person name="Wong Y.K."/>
            <person name="Ertan H."/>
            <person name="Manefield M."/>
            <person name="Russell T.L."/>
            <person name="Lee M.J."/>
        </authorList>
    </citation>
    <scope>NUCLEOTIDE SEQUENCE [LARGE SCALE GENOMIC DNA]</scope>
    <source>
        <strain evidence="2 3">DCMF</strain>
    </source>
</reference>
<feature type="region of interest" description="Disordered" evidence="1">
    <location>
        <begin position="208"/>
        <end position="259"/>
    </location>
</feature>
<dbReference type="Proteomes" id="UP000323521">
    <property type="component" value="Chromosome"/>
</dbReference>
<proteinExistence type="predicted"/>
<sequence length="350" mass="38416">MTEPLQVQKIGAAAVELNSGSIREMEARLAEIEAKLKLSQDFFKRVMEKDTDYGIIPGTKKPSLLQPGADKLNSLYGFAKTIVDKMESKDYATGHYDVSVKVRLVHKATGITAGEGEGSACTRESKYRYRWVYEKDLPKSLDKDSLVSKDMEGQYGPFKLYRIENEDLFSQWNTVLKMAIKRAYVGATLASTGLSSIFTYAENELDAWIDGEPGDGQEGQDGQKKQGQAPGQKNQQPRGQNQNQNRSGPGSSNNRGGNANVASEKQIKAIFAIGKSKGLSQEDVKQLALVQVGKEPNNGMSSQEASNLIGFMQSASPEELQDLLRGGEDYSGYDDDNLPEDLFPDQGGNY</sequence>